<keyword evidence="2" id="KW-0813">Transport</keyword>
<proteinExistence type="inferred from homology"/>
<dbReference type="EMBL" id="JAHZIJ010000001">
    <property type="protein sequence ID" value="MBW7473669.1"/>
    <property type="molecule type" value="Genomic_DNA"/>
</dbReference>
<dbReference type="Gene3D" id="3.40.190.10">
    <property type="entry name" value="Periplasmic binding protein-like II"/>
    <property type="match status" value="1"/>
</dbReference>
<dbReference type="RefSeq" id="WP_219870881.1">
    <property type="nucleotide sequence ID" value="NZ_JAHZIJ010000001.1"/>
</dbReference>
<dbReference type="SUPFAM" id="SSF53850">
    <property type="entry name" value="Periplasmic binding protein-like II"/>
    <property type="match status" value="1"/>
</dbReference>
<name>A0ABS7D180_9BACL</name>
<evidence type="ECO:0000256" key="1">
    <source>
        <dbReference type="ARBA" id="ARBA00008520"/>
    </source>
</evidence>
<evidence type="ECO:0000313" key="4">
    <source>
        <dbReference type="EMBL" id="MBW7473669.1"/>
    </source>
</evidence>
<evidence type="ECO:0000313" key="5">
    <source>
        <dbReference type="Proteomes" id="UP000812277"/>
    </source>
</evidence>
<sequence length="424" mass="48135">MARRIYLLMMLGLFTICGLLLVQVLGQSGASVIDMEDAPRGIEPQMMAGAVEAASPIRVAVAMDKSEFQYWVEVNDRIGEEYPDLQVTMTNFNEDEANDAWVKSSQIGEAFDIILLDNHLVREFAVQGYLLPADDIYARDSLEDQLKALTDPLRWNGSIWGIPADSDPMIIAWSRELLRDTLQEPPATWESFIDLVNELRLSNPSLKGVNVLPNDAKQMTGWLGSFKGSIEAAANLSNFNDAMKHQIQYTLTEASTLDPENQMYELIREVKNGNIFSVVMPWSQYKRISREEPHLLSVGFATAPIAWNGGRSFVVTSESSQLQRARQWINMMTSSSRQMERYTEIGKLPARNSVYAKQYASEPIVSRPPNWMVEPLQKPVYIPDPRWSERWNSWVNLWHSPKLALTELEQAEYIIREWNGAGGK</sequence>
<dbReference type="PANTHER" id="PTHR30061">
    <property type="entry name" value="MALTOSE-BINDING PERIPLASMIC PROTEIN"/>
    <property type="match status" value="1"/>
</dbReference>
<gene>
    <name evidence="4" type="ORF">K0T92_02790</name>
</gene>
<dbReference type="InterPro" id="IPR006059">
    <property type="entry name" value="SBP"/>
</dbReference>
<comment type="similarity">
    <text evidence="1">Belongs to the bacterial solute-binding protein 1 family.</text>
</comment>
<protein>
    <submittedName>
        <fullName evidence="4">Extracellular solute-binding protein</fullName>
    </submittedName>
</protein>
<keyword evidence="3" id="KW-0732">Signal</keyword>
<dbReference type="PANTHER" id="PTHR30061:SF50">
    <property type="entry name" value="MALTOSE_MALTODEXTRIN-BINDING PERIPLASMIC PROTEIN"/>
    <property type="match status" value="1"/>
</dbReference>
<dbReference type="Pfam" id="PF13416">
    <property type="entry name" value="SBP_bac_8"/>
    <property type="match status" value="1"/>
</dbReference>
<keyword evidence="5" id="KW-1185">Reference proteome</keyword>
<accession>A0ABS7D180</accession>
<comment type="caution">
    <text evidence="4">The sequence shown here is derived from an EMBL/GenBank/DDBJ whole genome shotgun (WGS) entry which is preliminary data.</text>
</comment>
<dbReference type="Proteomes" id="UP000812277">
    <property type="component" value="Unassembled WGS sequence"/>
</dbReference>
<reference evidence="4 5" key="1">
    <citation type="submission" date="2021-07" db="EMBL/GenBank/DDBJ databases">
        <title>Paenibacillus radiodurans sp. nov., isolated from the southeastern edge of Tengger Desert.</title>
        <authorList>
            <person name="Zhang G."/>
        </authorList>
    </citation>
    <scope>NUCLEOTIDE SEQUENCE [LARGE SCALE GENOMIC DNA]</scope>
    <source>
        <strain evidence="4 5">DT7-4</strain>
    </source>
</reference>
<evidence type="ECO:0000256" key="3">
    <source>
        <dbReference type="ARBA" id="ARBA00022729"/>
    </source>
</evidence>
<evidence type="ECO:0000256" key="2">
    <source>
        <dbReference type="ARBA" id="ARBA00022448"/>
    </source>
</evidence>
<organism evidence="4 5">
    <name type="scientific">Paenibacillus oenotherae</name>
    <dbReference type="NCBI Taxonomy" id="1435645"/>
    <lineage>
        <taxon>Bacteria</taxon>
        <taxon>Bacillati</taxon>
        <taxon>Bacillota</taxon>
        <taxon>Bacilli</taxon>
        <taxon>Bacillales</taxon>
        <taxon>Paenibacillaceae</taxon>
        <taxon>Paenibacillus</taxon>
    </lineage>
</organism>